<dbReference type="Proteomes" id="UP000799421">
    <property type="component" value="Unassembled WGS sequence"/>
</dbReference>
<dbReference type="EMBL" id="MU005959">
    <property type="protein sequence ID" value="KAF2863789.1"/>
    <property type="molecule type" value="Genomic_DNA"/>
</dbReference>
<dbReference type="GO" id="GO:0000932">
    <property type="term" value="C:P-body"/>
    <property type="evidence" value="ECO:0007669"/>
    <property type="project" value="TreeGrafter"/>
</dbReference>
<dbReference type="PANTHER" id="PTHR47551:SF1">
    <property type="entry name" value="TUBULIN--TYROSINE LIGASE PBY1-RELATED"/>
    <property type="match status" value="1"/>
</dbReference>
<feature type="region of interest" description="Disordered" evidence="1">
    <location>
        <begin position="168"/>
        <end position="198"/>
    </location>
</feature>
<dbReference type="PROSITE" id="PS51221">
    <property type="entry name" value="TTL"/>
    <property type="match status" value="1"/>
</dbReference>
<dbReference type="InterPro" id="IPR004344">
    <property type="entry name" value="TTL/TTLL_fam"/>
</dbReference>
<feature type="non-terminal residue" evidence="2">
    <location>
        <position position="1"/>
    </location>
</feature>
<organism evidence="2 3">
    <name type="scientific">Piedraia hortae CBS 480.64</name>
    <dbReference type="NCBI Taxonomy" id="1314780"/>
    <lineage>
        <taxon>Eukaryota</taxon>
        <taxon>Fungi</taxon>
        <taxon>Dikarya</taxon>
        <taxon>Ascomycota</taxon>
        <taxon>Pezizomycotina</taxon>
        <taxon>Dothideomycetes</taxon>
        <taxon>Dothideomycetidae</taxon>
        <taxon>Capnodiales</taxon>
        <taxon>Piedraiaceae</taxon>
        <taxon>Piedraia</taxon>
    </lineage>
</organism>
<dbReference type="Pfam" id="PF03133">
    <property type="entry name" value="TTL"/>
    <property type="match status" value="1"/>
</dbReference>
<reference evidence="2" key="1">
    <citation type="journal article" date="2020" name="Stud. Mycol.">
        <title>101 Dothideomycetes genomes: a test case for predicting lifestyles and emergence of pathogens.</title>
        <authorList>
            <person name="Haridas S."/>
            <person name="Albert R."/>
            <person name="Binder M."/>
            <person name="Bloem J."/>
            <person name="Labutti K."/>
            <person name="Salamov A."/>
            <person name="Andreopoulos B."/>
            <person name="Baker S."/>
            <person name="Barry K."/>
            <person name="Bills G."/>
            <person name="Bluhm B."/>
            <person name="Cannon C."/>
            <person name="Castanera R."/>
            <person name="Culley D."/>
            <person name="Daum C."/>
            <person name="Ezra D."/>
            <person name="Gonzalez J."/>
            <person name="Henrissat B."/>
            <person name="Kuo A."/>
            <person name="Liang C."/>
            <person name="Lipzen A."/>
            <person name="Lutzoni F."/>
            <person name="Magnuson J."/>
            <person name="Mondo S."/>
            <person name="Nolan M."/>
            <person name="Ohm R."/>
            <person name="Pangilinan J."/>
            <person name="Park H.-J."/>
            <person name="Ramirez L."/>
            <person name="Alfaro M."/>
            <person name="Sun H."/>
            <person name="Tritt A."/>
            <person name="Yoshinaga Y."/>
            <person name="Zwiers L.-H."/>
            <person name="Turgeon B."/>
            <person name="Goodwin S."/>
            <person name="Spatafora J."/>
            <person name="Crous P."/>
            <person name="Grigoriev I."/>
        </authorList>
    </citation>
    <scope>NUCLEOTIDE SEQUENCE</scope>
    <source>
        <strain evidence="2">CBS 480.64</strain>
    </source>
</reference>
<dbReference type="PANTHER" id="PTHR47551">
    <property type="entry name" value="TUBULIN--TYROSINE LIGASE PBY1-RELATED"/>
    <property type="match status" value="1"/>
</dbReference>
<dbReference type="SUPFAM" id="SSF56059">
    <property type="entry name" value="Glutathione synthetase ATP-binding domain-like"/>
    <property type="match status" value="1"/>
</dbReference>
<name>A0A6A7C9N4_9PEZI</name>
<feature type="non-terminal residue" evidence="2">
    <location>
        <position position="410"/>
    </location>
</feature>
<dbReference type="AlphaFoldDB" id="A0A6A7C9N4"/>
<keyword evidence="3" id="KW-1185">Reference proteome</keyword>
<accession>A0A6A7C9N4</accession>
<dbReference type="InterPro" id="IPR027746">
    <property type="entry name" value="TTL"/>
</dbReference>
<evidence type="ECO:0000313" key="2">
    <source>
        <dbReference type="EMBL" id="KAF2863789.1"/>
    </source>
</evidence>
<proteinExistence type="predicted"/>
<evidence type="ECO:0000313" key="3">
    <source>
        <dbReference type="Proteomes" id="UP000799421"/>
    </source>
</evidence>
<protein>
    <submittedName>
        <fullName evidence="2">Tubulin-tyrosine ligase</fullName>
    </submittedName>
</protein>
<feature type="compositionally biased region" description="Acidic residues" evidence="1">
    <location>
        <begin position="168"/>
        <end position="182"/>
    </location>
</feature>
<dbReference type="Gene3D" id="3.30.470.20">
    <property type="entry name" value="ATP-grasp fold, B domain"/>
    <property type="match status" value="1"/>
</dbReference>
<keyword evidence="2" id="KW-0436">Ligase</keyword>
<sequence length="410" mass="46209">IDYQDAYVEPLIRSALKARLPHGSYVFFLSPAELTPDTPTLEWKQYESLSFPSILSHPQTFLANSYIIRKALIRKNFLAETVRYWVAKHPSSILASGIKPSLDLEVDYAEFLDEALYEAYELNESFTRNEHQQEKEWWILKPALTDGANGIRLFSSLDELRGIFEEWEESTSSSDDDDDDSEIVNSETGPQTNHTKGSEGIITSQLRHFTAQPYITPPLLFPQVGNRKFHIRTYVLAVGALKVYVYRHMLALFAQKEYITPTAQTEIDLRAHLTNTCFWKAGNKRSDTGENSTTLLAPDPAEKMVIPLSSLPPTHPTLGSWLPATLSQINTLTSELFRAAAQMTTNFQPLPNAFEIFGVDFLVDADGRVWLLEVNAFPDFRQSGEEAKWVVEGLLGGVVDVGVRPFFGLD</sequence>
<dbReference type="OrthoDB" id="202825at2759"/>
<gene>
    <name evidence="2" type="ORF">K470DRAFT_204157</name>
</gene>
<feature type="compositionally biased region" description="Polar residues" evidence="1">
    <location>
        <begin position="188"/>
        <end position="198"/>
    </location>
</feature>
<dbReference type="GO" id="GO:0016874">
    <property type="term" value="F:ligase activity"/>
    <property type="evidence" value="ECO:0007669"/>
    <property type="project" value="UniProtKB-KW"/>
</dbReference>
<evidence type="ECO:0000256" key="1">
    <source>
        <dbReference type="SAM" id="MobiDB-lite"/>
    </source>
</evidence>